<dbReference type="OrthoDB" id="280272at2"/>
<protein>
    <submittedName>
        <fullName evidence="2">Flagellar rod assembly protein/muramidase FlgJ</fullName>
    </submittedName>
</protein>
<evidence type="ECO:0000313" key="2">
    <source>
        <dbReference type="EMBL" id="QDU57443.1"/>
    </source>
</evidence>
<dbReference type="RefSeq" id="WP_145248625.1">
    <property type="nucleotide sequence ID" value="NZ_CP036278.1"/>
</dbReference>
<evidence type="ECO:0000313" key="3">
    <source>
        <dbReference type="Proteomes" id="UP000315750"/>
    </source>
</evidence>
<evidence type="ECO:0000259" key="1">
    <source>
        <dbReference type="Pfam" id="PF10135"/>
    </source>
</evidence>
<dbReference type="KEGG" id="amuc:Pan181_36590"/>
<sequence>MNLVNQVASSTYDLSKVDRQANRFEKSAVNQPKSVEEAQELHDTFSNFIGETFYGQMIKSMRSTVDKPAYFHGGKGEEVFQSQLDQQLAQEWATESGDRFAEPMFKQQFPDHAKVLEEARQAAAAESLDDLNALRRF</sequence>
<organism evidence="2 3">
    <name type="scientific">Aeoliella mucimassa</name>
    <dbReference type="NCBI Taxonomy" id="2527972"/>
    <lineage>
        <taxon>Bacteria</taxon>
        <taxon>Pseudomonadati</taxon>
        <taxon>Planctomycetota</taxon>
        <taxon>Planctomycetia</taxon>
        <taxon>Pirellulales</taxon>
        <taxon>Lacipirellulaceae</taxon>
        <taxon>Aeoliella</taxon>
    </lineage>
</organism>
<dbReference type="Pfam" id="PF10135">
    <property type="entry name" value="Rod-binding"/>
    <property type="match status" value="1"/>
</dbReference>
<keyword evidence="2" id="KW-0282">Flagellum</keyword>
<keyword evidence="2" id="KW-0966">Cell projection</keyword>
<keyword evidence="3" id="KW-1185">Reference proteome</keyword>
<reference evidence="2 3" key="1">
    <citation type="submission" date="2019-02" db="EMBL/GenBank/DDBJ databases">
        <title>Deep-cultivation of Planctomycetes and their phenomic and genomic characterization uncovers novel biology.</title>
        <authorList>
            <person name="Wiegand S."/>
            <person name="Jogler M."/>
            <person name="Boedeker C."/>
            <person name="Pinto D."/>
            <person name="Vollmers J."/>
            <person name="Rivas-Marin E."/>
            <person name="Kohn T."/>
            <person name="Peeters S.H."/>
            <person name="Heuer A."/>
            <person name="Rast P."/>
            <person name="Oberbeckmann S."/>
            <person name="Bunk B."/>
            <person name="Jeske O."/>
            <person name="Meyerdierks A."/>
            <person name="Storesund J.E."/>
            <person name="Kallscheuer N."/>
            <person name="Luecker S."/>
            <person name="Lage O.M."/>
            <person name="Pohl T."/>
            <person name="Merkel B.J."/>
            <person name="Hornburger P."/>
            <person name="Mueller R.-W."/>
            <person name="Bruemmer F."/>
            <person name="Labrenz M."/>
            <person name="Spormann A.M."/>
            <person name="Op den Camp H."/>
            <person name="Overmann J."/>
            <person name="Amann R."/>
            <person name="Jetten M.S.M."/>
            <person name="Mascher T."/>
            <person name="Medema M.H."/>
            <person name="Devos D.P."/>
            <person name="Kaster A.-K."/>
            <person name="Ovreas L."/>
            <person name="Rohde M."/>
            <person name="Galperin M.Y."/>
            <person name="Jogler C."/>
        </authorList>
    </citation>
    <scope>NUCLEOTIDE SEQUENCE [LARGE SCALE GENOMIC DNA]</scope>
    <source>
        <strain evidence="2 3">Pan181</strain>
    </source>
</reference>
<dbReference type="InterPro" id="IPR019301">
    <property type="entry name" value="Flagellar_prot_FlgJ_N"/>
</dbReference>
<dbReference type="Proteomes" id="UP000315750">
    <property type="component" value="Chromosome"/>
</dbReference>
<proteinExistence type="predicted"/>
<keyword evidence="2" id="KW-0969">Cilium</keyword>
<feature type="domain" description="Flagellar protein FlgJ N-terminal" evidence="1">
    <location>
        <begin position="59"/>
        <end position="107"/>
    </location>
</feature>
<gene>
    <name evidence="2" type="ORF">Pan181_36590</name>
</gene>
<name>A0A518ART5_9BACT</name>
<accession>A0A518ART5</accession>
<dbReference type="AlphaFoldDB" id="A0A518ART5"/>
<dbReference type="EMBL" id="CP036278">
    <property type="protein sequence ID" value="QDU57443.1"/>
    <property type="molecule type" value="Genomic_DNA"/>
</dbReference>